<evidence type="ECO:0000313" key="2">
    <source>
        <dbReference type="EMBL" id="CCF56173.1"/>
    </source>
</evidence>
<dbReference type="OrthoDB" id="4039633at2759"/>
<dbReference type="RefSeq" id="XP_003955308.1">
    <property type="nucleotide sequence ID" value="XM_003955259.1"/>
</dbReference>
<dbReference type="GeneID" id="13886203"/>
<accession>H2AP73</accession>
<reference evidence="2 3" key="1">
    <citation type="journal article" date="2011" name="Proc. Natl. Acad. Sci. U.S.A.">
        <title>Evolutionary erosion of yeast sex chromosomes by mating-type switching accidents.</title>
        <authorList>
            <person name="Gordon J.L."/>
            <person name="Armisen D."/>
            <person name="Proux-Wera E."/>
            <person name="Oheigeartaigh S.S."/>
            <person name="Byrne K.P."/>
            <person name="Wolfe K.H."/>
        </authorList>
    </citation>
    <scope>NUCLEOTIDE SEQUENCE [LARGE SCALE GENOMIC DNA]</scope>
    <source>
        <strain evidence="3">ATCC 22294 / BCRC 22015 / CBS 2517 / CECT 1963 / NBRC 1671 / NRRL Y-8276</strain>
    </source>
</reference>
<dbReference type="Proteomes" id="UP000005220">
    <property type="component" value="Chromosome 1"/>
</dbReference>
<gene>
    <name evidence="2" type="primary">KAFR0A07390</name>
    <name evidence="2" type="ORF">KAFR_0A07390</name>
</gene>
<dbReference type="InParanoid" id="H2AP73"/>
<keyword evidence="3" id="KW-1185">Reference proteome</keyword>
<dbReference type="AlphaFoldDB" id="H2AP73"/>
<dbReference type="FunCoup" id="H2AP73">
    <property type="interactions" value="36"/>
</dbReference>
<name>H2AP73_KAZAF</name>
<dbReference type="KEGG" id="kaf:KAFR_0A07390"/>
<protein>
    <submittedName>
        <fullName evidence="2">Uncharacterized protein</fullName>
    </submittedName>
</protein>
<dbReference type="HOGENOM" id="CLU_192397_0_0_1"/>
<feature type="compositionally biased region" description="Basic and acidic residues" evidence="1">
    <location>
        <begin position="1"/>
        <end position="18"/>
    </location>
</feature>
<evidence type="ECO:0000256" key="1">
    <source>
        <dbReference type="SAM" id="MobiDB-lite"/>
    </source>
</evidence>
<organism evidence="2 3">
    <name type="scientific">Kazachstania africana (strain ATCC 22294 / BCRC 22015 / CBS 2517 / CECT 1963 / NBRC 1671 / NRRL Y-8276)</name>
    <name type="common">Yeast</name>
    <name type="synonym">Kluyveromyces africanus</name>
    <dbReference type="NCBI Taxonomy" id="1071382"/>
    <lineage>
        <taxon>Eukaryota</taxon>
        <taxon>Fungi</taxon>
        <taxon>Dikarya</taxon>
        <taxon>Ascomycota</taxon>
        <taxon>Saccharomycotina</taxon>
        <taxon>Saccharomycetes</taxon>
        <taxon>Saccharomycetales</taxon>
        <taxon>Saccharomycetaceae</taxon>
        <taxon>Kazachstania</taxon>
    </lineage>
</organism>
<evidence type="ECO:0000313" key="3">
    <source>
        <dbReference type="Proteomes" id="UP000005220"/>
    </source>
</evidence>
<sequence>MAKDTKEDAKIVVKKEEGETTNDSTTCPNCGQILQKCLIQQNYAIVICPSERCSYPFDQNEVLDQLSYVDETEVLDAAQQRLSGS</sequence>
<feature type="region of interest" description="Disordered" evidence="1">
    <location>
        <begin position="1"/>
        <end position="23"/>
    </location>
</feature>
<proteinExistence type="predicted"/>
<dbReference type="EMBL" id="HE650821">
    <property type="protein sequence ID" value="CCF56173.1"/>
    <property type="molecule type" value="Genomic_DNA"/>
</dbReference>
<dbReference type="eggNOG" id="ENOG502S9PK">
    <property type="taxonomic scope" value="Eukaryota"/>
</dbReference>